<dbReference type="STRING" id="1328759.A0A5C2RRP5"/>
<gene>
    <name evidence="2" type="ORF">L227DRAFT_616546</name>
</gene>
<accession>A0A5C2RRP5</accession>
<keyword evidence="3" id="KW-1185">Reference proteome</keyword>
<evidence type="ECO:0000313" key="3">
    <source>
        <dbReference type="Proteomes" id="UP000313359"/>
    </source>
</evidence>
<dbReference type="AlphaFoldDB" id="A0A5C2RRP5"/>
<dbReference type="EMBL" id="ML122312">
    <property type="protein sequence ID" value="RPD53984.1"/>
    <property type="molecule type" value="Genomic_DNA"/>
</dbReference>
<organism evidence="2 3">
    <name type="scientific">Lentinus tigrinus ALCF2SS1-6</name>
    <dbReference type="NCBI Taxonomy" id="1328759"/>
    <lineage>
        <taxon>Eukaryota</taxon>
        <taxon>Fungi</taxon>
        <taxon>Dikarya</taxon>
        <taxon>Basidiomycota</taxon>
        <taxon>Agaricomycotina</taxon>
        <taxon>Agaricomycetes</taxon>
        <taxon>Polyporales</taxon>
        <taxon>Polyporaceae</taxon>
        <taxon>Lentinus</taxon>
    </lineage>
</organism>
<reference evidence="2" key="1">
    <citation type="journal article" date="2018" name="Genome Biol. Evol.">
        <title>Genomics and development of Lentinus tigrinus, a white-rot wood-decaying mushroom with dimorphic fruiting bodies.</title>
        <authorList>
            <person name="Wu B."/>
            <person name="Xu Z."/>
            <person name="Knudson A."/>
            <person name="Carlson A."/>
            <person name="Chen N."/>
            <person name="Kovaka S."/>
            <person name="LaButti K."/>
            <person name="Lipzen A."/>
            <person name="Pennachio C."/>
            <person name="Riley R."/>
            <person name="Schakwitz W."/>
            <person name="Umezawa K."/>
            <person name="Ohm R.A."/>
            <person name="Grigoriev I.V."/>
            <person name="Nagy L.G."/>
            <person name="Gibbons J."/>
            <person name="Hibbett D."/>
        </authorList>
    </citation>
    <scope>NUCLEOTIDE SEQUENCE [LARGE SCALE GENOMIC DNA]</scope>
    <source>
        <strain evidence="2">ALCF2SS1-6</strain>
    </source>
</reference>
<proteinExistence type="predicted"/>
<feature type="region of interest" description="Disordered" evidence="1">
    <location>
        <begin position="1"/>
        <end position="23"/>
    </location>
</feature>
<dbReference type="OrthoDB" id="2748701at2759"/>
<dbReference type="Proteomes" id="UP000313359">
    <property type="component" value="Unassembled WGS sequence"/>
</dbReference>
<protein>
    <submittedName>
        <fullName evidence="2">Uncharacterized protein</fullName>
    </submittedName>
</protein>
<evidence type="ECO:0000313" key="2">
    <source>
        <dbReference type="EMBL" id="RPD53984.1"/>
    </source>
</evidence>
<sequence length="293" mass="32471">MNTSVALMTKTRKNRKRIPTPDTQSYSQAVRLLHLVADDLESLVLPSTLMSPQTSHILGFGARPFPSLRTLVINVPRDLGRPALESSAASLLFPLLTHLHIVMASDSSSVGPVSDRHRHAPHTTHLRISYCPLLGNALEDVRLLLGTPSYPHKMGRRPVPVHPPPSTREWPTLRPIAIQPLPSPHIKSAHCGNVELSYWNLRSALSWMADWAKKEDVVDALVLKPVRAKRASVDGRARVRQAWERLITSGVDSDWFTFGDSEEDEDSGVSEGLGRVPCDTCLHSLYDDSQTVD</sequence>
<evidence type="ECO:0000256" key="1">
    <source>
        <dbReference type="SAM" id="MobiDB-lite"/>
    </source>
</evidence>
<name>A0A5C2RRP5_9APHY</name>